<dbReference type="EMBL" id="JACSDY010000014">
    <property type="protein sequence ID" value="KAF7409049.1"/>
    <property type="molecule type" value="Genomic_DNA"/>
</dbReference>
<comment type="caution">
    <text evidence="2">The sequence shown here is derived from an EMBL/GenBank/DDBJ whole genome shotgun (WGS) entry which is preliminary data.</text>
</comment>
<gene>
    <name evidence="2" type="ORF">H0235_013901</name>
</gene>
<protein>
    <submittedName>
        <fullName evidence="2">Uncharacterized protein</fullName>
    </submittedName>
</protein>
<feature type="region of interest" description="Disordered" evidence="1">
    <location>
        <begin position="49"/>
        <end position="70"/>
    </location>
</feature>
<keyword evidence="3" id="KW-1185">Reference proteome</keyword>
<accession>A0A836UWH9</accession>
<proteinExistence type="predicted"/>
<dbReference type="AlphaFoldDB" id="A0A836UWH9"/>
<feature type="compositionally biased region" description="Pro residues" evidence="1">
    <location>
        <begin position="56"/>
        <end position="69"/>
    </location>
</feature>
<evidence type="ECO:0000256" key="1">
    <source>
        <dbReference type="SAM" id="MobiDB-lite"/>
    </source>
</evidence>
<dbReference type="Proteomes" id="UP000600918">
    <property type="component" value="Unassembled WGS sequence"/>
</dbReference>
<evidence type="ECO:0000313" key="3">
    <source>
        <dbReference type="Proteomes" id="UP000600918"/>
    </source>
</evidence>
<sequence length="137" mass="15518">MQQPPRGGTWVDSTCDISKFRSRLYHAGTIERMAAYFMGFEIVIPKIGSSNESAAPPSPPPPPPPPPSLYHPFVLRSRAEHHRIHSRIGYIAINLHRGSPWWLAGTPQHNDDDLILLPSRHSKHYRTPSPCNFYSEN</sequence>
<organism evidence="2 3">
    <name type="scientific">Vespula pensylvanica</name>
    <name type="common">Western yellow jacket</name>
    <name type="synonym">Wasp</name>
    <dbReference type="NCBI Taxonomy" id="30213"/>
    <lineage>
        <taxon>Eukaryota</taxon>
        <taxon>Metazoa</taxon>
        <taxon>Ecdysozoa</taxon>
        <taxon>Arthropoda</taxon>
        <taxon>Hexapoda</taxon>
        <taxon>Insecta</taxon>
        <taxon>Pterygota</taxon>
        <taxon>Neoptera</taxon>
        <taxon>Endopterygota</taxon>
        <taxon>Hymenoptera</taxon>
        <taxon>Apocrita</taxon>
        <taxon>Aculeata</taxon>
        <taxon>Vespoidea</taxon>
        <taxon>Vespidae</taxon>
        <taxon>Vespinae</taxon>
        <taxon>Vespula</taxon>
    </lineage>
</organism>
<reference evidence="2" key="1">
    <citation type="journal article" date="2020" name="G3 (Bethesda)">
        <title>High-Quality Assemblies for Three Invasive Social Wasps from the &lt;i&gt;Vespula&lt;/i&gt; Genus.</title>
        <authorList>
            <person name="Harrop T.W.R."/>
            <person name="Guhlin J."/>
            <person name="McLaughlin G.M."/>
            <person name="Permina E."/>
            <person name="Stockwell P."/>
            <person name="Gilligan J."/>
            <person name="Le Lec M.F."/>
            <person name="Gruber M.A.M."/>
            <person name="Quinn O."/>
            <person name="Lovegrove M."/>
            <person name="Duncan E.J."/>
            <person name="Remnant E.J."/>
            <person name="Van Eeckhoven J."/>
            <person name="Graham B."/>
            <person name="Knapp R.A."/>
            <person name="Langford K.W."/>
            <person name="Kronenberg Z."/>
            <person name="Press M.O."/>
            <person name="Eacker S.M."/>
            <person name="Wilson-Rankin E.E."/>
            <person name="Purcell J."/>
            <person name="Lester P.J."/>
            <person name="Dearden P.K."/>
        </authorList>
    </citation>
    <scope>NUCLEOTIDE SEQUENCE</scope>
    <source>
        <strain evidence="2">Volc-1</strain>
    </source>
</reference>
<name>A0A836UWH9_VESPE</name>
<evidence type="ECO:0000313" key="2">
    <source>
        <dbReference type="EMBL" id="KAF7409049.1"/>
    </source>
</evidence>